<dbReference type="GO" id="GO:0003677">
    <property type="term" value="F:DNA binding"/>
    <property type="evidence" value="ECO:0007669"/>
    <property type="project" value="UniProtKB-KW"/>
</dbReference>
<dbReference type="InterPro" id="IPR001387">
    <property type="entry name" value="Cro/C1-type_HTH"/>
</dbReference>
<evidence type="ECO:0000256" key="1">
    <source>
        <dbReference type="ARBA" id="ARBA00023125"/>
    </source>
</evidence>
<dbReference type="Proteomes" id="UP000008084">
    <property type="component" value="Chromosome"/>
</dbReference>
<dbReference type="PROSITE" id="PS50943">
    <property type="entry name" value="HTH_CROC1"/>
    <property type="match status" value="1"/>
</dbReference>
<protein>
    <submittedName>
        <fullName evidence="3">Hypotethical transcriptional regulator</fullName>
    </submittedName>
</protein>
<dbReference type="EMBL" id="FR729477">
    <property type="protein sequence ID" value="CBY25652.1"/>
    <property type="molecule type" value="Genomic_DNA"/>
</dbReference>
<dbReference type="CDD" id="cd00093">
    <property type="entry name" value="HTH_XRE"/>
    <property type="match status" value="1"/>
</dbReference>
<dbReference type="PANTHER" id="PTHR46558:SF4">
    <property type="entry name" value="DNA-BIDING PHAGE PROTEIN"/>
    <property type="match status" value="1"/>
</dbReference>
<dbReference type="Gene3D" id="1.10.260.40">
    <property type="entry name" value="lambda repressor-like DNA-binding domains"/>
    <property type="match status" value="1"/>
</dbReference>
<dbReference type="Pfam" id="PF01381">
    <property type="entry name" value="HTH_3"/>
    <property type="match status" value="1"/>
</dbReference>
<proteinExistence type="predicted"/>
<organism evidence="4 5">
    <name type="scientific">Yersinia enterocolitica subsp. palearctica serotype O:3 (strain DSM 13030 / CIP 106945 / Y11)</name>
    <dbReference type="NCBI Taxonomy" id="930944"/>
    <lineage>
        <taxon>Bacteria</taxon>
        <taxon>Pseudomonadati</taxon>
        <taxon>Pseudomonadota</taxon>
        <taxon>Gammaproteobacteria</taxon>
        <taxon>Enterobacterales</taxon>
        <taxon>Yersiniaceae</taxon>
        <taxon>Yersinia</taxon>
    </lineage>
</organism>
<feature type="domain" description="HTH cro/C1-type" evidence="2">
    <location>
        <begin position="6"/>
        <end position="60"/>
    </location>
</feature>
<evidence type="ECO:0000313" key="3">
    <source>
        <dbReference type="EMBL" id="CBY25652.1"/>
    </source>
</evidence>
<evidence type="ECO:0000313" key="4">
    <source>
        <dbReference type="EMBL" id="CBY26845.1"/>
    </source>
</evidence>
<sequence>MINRALKTIRLFHNIKQSELADKLCISKSYLSELESGKKTVSFDILEKYSNNFDIPVSSLVFFAERINEPGKDTIPEKFKTVFADKILKIMEWSIARDGEKEREN</sequence>
<dbReference type="EMBL" id="FR729477">
    <property type="protein sequence ID" value="CBY26845.1"/>
    <property type="molecule type" value="Genomic_DNA"/>
</dbReference>
<dbReference type="GeneID" id="31410523"/>
<reference evidence="4 5" key="1">
    <citation type="journal article" date="2011" name="J. Bacteriol.">
        <title>Complete genome sequence of Yersinia enterocolitica subsp. palearctica serogroup O:3.</title>
        <authorList>
            <person name="Batzilla J."/>
            <person name="Hoper D."/>
            <person name="Antonenka U."/>
            <person name="Heesemann J."/>
            <person name="Rakin A."/>
        </authorList>
    </citation>
    <scope>NUCLEOTIDE SEQUENCE [LARGE SCALE GENOMIC DNA]</scope>
    <source>
        <strain evidence="5">DSM 13030 / CIP 106945 / Y11</strain>
        <strain evidence="4">Y11</strain>
    </source>
</reference>
<accession>A0A0G2PMW9</accession>
<gene>
    <name evidence="3" type="ordered locus">Y11_13361</name>
    <name evidence="4" type="ordered locus">Y11_25291</name>
</gene>
<name>A0A0G2PMW9_YERE1</name>
<dbReference type="SMART" id="SM00530">
    <property type="entry name" value="HTH_XRE"/>
    <property type="match status" value="1"/>
</dbReference>
<dbReference type="HOGENOM" id="CLU_066192_17_14_6"/>
<dbReference type="KEGG" id="yey:Y11_25291"/>
<dbReference type="InterPro" id="IPR010982">
    <property type="entry name" value="Lambda_DNA-bd_dom_sf"/>
</dbReference>
<dbReference type="SUPFAM" id="SSF47413">
    <property type="entry name" value="lambda repressor-like DNA-binding domains"/>
    <property type="match status" value="1"/>
</dbReference>
<evidence type="ECO:0000259" key="2">
    <source>
        <dbReference type="PROSITE" id="PS50943"/>
    </source>
</evidence>
<dbReference type="PATRIC" id="fig|930944.6.peg.1327"/>
<keyword evidence="1" id="KW-0238">DNA-binding</keyword>
<dbReference type="RefSeq" id="WP_004705545.1">
    <property type="nucleotide sequence ID" value="NC_017564.1"/>
</dbReference>
<dbReference type="KEGG" id="yey:Y11_13361"/>
<evidence type="ECO:0000313" key="5">
    <source>
        <dbReference type="Proteomes" id="UP000008084"/>
    </source>
</evidence>
<dbReference type="AlphaFoldDB" id="A0A0G2PMW9"/>
<dbReference type="PANTHER" id="PTHR46558">
    <property type="entry name" value="TRACRIPTIONAL REGULATORY PROTEIN-RELATED-RELATED"/>
    <property type="match status" value="1"/>
</dbReference>